<dbReference type="InterPro" id="IPR013736">
    <property type="entry name" value="Xaa-Pro_dipept_C"/>
</dbReference>
<dbReference type="InterPro" id="IPR008979">
    <property type="entry name" value="Galactose-bd-like_sf"/>
</dbReference>
<dbReference type="InterPro" id="IPR029058">
    <property type="entry name" value="AB_hydrolase_fold"/>
</dbReference>
<evidence type="ECO:0000259" key="2">
    <source>
        <dbReference type="SMART" id="SM00939"/>
    </source>
</evidence>
<dbReference type="SUPFAM" id="SSF53474">
    <property type="entry name" value="alpha/beta-Hydrolases"/>
    <property type="match status" value="1"/>
</dbReference>
<organism evidence="3 4">
    <name type="scientific">Chryseobacterium cucumeris</name>
    <dbReference type="NCBI Taxonomy" id="1813611"/>
    <lineage>
        <taxon>Bacteria</taxon>
        <taxon>Pseudomonadati</taxon>
        <taxon>Bacteroidota</taxon>
        <taxon>Flavobacteriia</taxon>
        <taxon>Flavobacteriales</taxon>
        <taxon>Weeksellaceae</taxon>
        <taxon>Chryseobacterium group</taxon>
        <taxon>Chryseobacterium</taxon>
    </lineage>
</organism>
<evidence type="ECO:0000256" key="1">
    <source>
        <dbReference type="ARBA" id="ARBA00022801"/>
    </source>
</evidence>
<gene>
    <name evidence="3" type="ORF">EGI15_18885</name>
</gene>
<feature type="domain" description="Xaa-Pro dipeptidyl-peptidase C-terminal" evidence="2">
    <location>
        <begin position="511"/>
        <end position="739"/>
    </location>
</feature>
<dbReference type="Gene3D" id="2.60.120.260">
    <property type="entry name" value="Galactose-binding domain-like"/>
    <property type="match status" value="1"/>
</dbReference>
<proteinExistence type="predicted"/>
<dbReference type="SUPFAM" id="SSF49785">
    <property type="entry name" value="Galactose-binding domain-like"/>
    <property type="match status" value="1"/>
</dbReference>
<evidence type="ECO:0000313" key="3">
    <source>
        <dbReference type="EMBL" id="ROH89241.1"/>
    </source>
</evidence>
<dbReference type="Proteomes" id="UP000281899">
    <property type="component" value="Unassembled WGS sequence"/>
</dbReference>
<dbReference type="Gene3D" id="1.10.3020.10">
    <property type="entry name" value="alpha-amino acid ester hydrolase ( Helical cap domain)"/>
    <property type="match status" value="1"/>
</dbReference>
<dbReference type="SMART" id="SM00939">
    <property type="entry name" value="PepX_C"/>
    <property type="match status" value="1"/>
</dbReference>
<name>A0ABX9X1I7_9FLAO</name>
<dbReference type="Gene3D" id="3.40.50.1820">
    <property type="entry name" value="alpha/beta hydrolase"/>
    <property type="match status" value="1"/>
</dbReference>
<dbReference type="GO" id="GO:0016787">
    <property type="term" value="F:hydrolase activity"/>
    <property type="evidence" value="ECO:0007669"/>
    <property type="project" value="UniProtKB-KW"/>
</dbReference>
<reference evidence="3 4" key="1">
    <citation type="submission" date="2018-11" db="EMBL/GenBank/DDBJ databases">
        <title>Proposal to divide the Flavobacteriaceae and reorganize its genera based on Amino Acid Identity values calculated from whole genome sequences.</title>
        <authorList>
            <person name="Nicholson A.C."/>
            <person name="Gulvik C.A."/>
            <person name="Whitney A.M."/>
            <person name="Humrighouse B.W."/>
            <person name="Bell M."/>
            <person name="Holmes B."/>
            <person name="Steigerwalt A."/>
            <person name="Villarma A."/>
            <person name="Sheth M."/>
            <person name="Batra D."/>
            <person name="Pryor J."/>
            <person name="Bernardet J.-F."/>
            <person name="Hugo C."/>
            <person name="Kampfer P."/>
            <person name="Newman J."/>
            <person name="Mcquiston J.R."/>
        </authorList>
    </citation>
    <scope>NUCLEOTIDE SEQUENCE [LARGE SCALE GENOMIC DNA]</scope>
    <source>
        <strain evidence="3 4">G0235</strain>
    </source>
</reference>
<evidence type="ECO:0000313" key="4">
    <source>
        <dbReference type="Proteomes" id="UP000281899"/>
    </source>
</evidence>
<dbReference type="Pfam" id="PF08530">
    <property type="entry name" value="PepX_C"/>
    <property type="match status" value="1"/>
</dbReference>
<dbReference type="InterPro" id="IPR000383">
    <property type="entry name" value="Xaa-Pro-like_dom"/>
</dbReference>
<dbReference type="Pfam" id="PF02129">
    <property type="entry name" value="Peptidase_S15"/>
    <property type="match status" value="1"/>
</dbReference>
<comment type="caution">
    <text evidence="3">The sequence shown here is derived from an EMBL/GenBank/DDBJ whole genome shotgun (WGS) entry which is preliminary data.</text>
</comment>
<dbReference type="NCBIfam" id="TIGR00976">
    <property type="entry name" value="CocE_NonD"/>
    <property type="match status" value="1"/>
</dbReference>
<sequence length="753" mass="87095">MGSCMAKELFLTKIVLLSLVLFSMSFHSQQYYFKSNPNIEGSFFYNEIKKLNKEVLRDYKDKDKAIFNDNIFRLHILDGDYQKGIYYLNEIKNNPDYANLDYREIIGFSFELYALSKSVPGPTPYNEKYRKVFEQKINALPEKTKMYVSSFFRSTEKDLKDKVVNVLKKSIKNDSISLADAVKLCRLYTSYLVVKETNPVVLPFIKKTEQQQFEIKDSIVIKSNKGNEISLQMIRYKGSEAKVPTILNFGIYRGRKIDYAEKLNAMKGYVIVYATSRGVYLSKDNLAPFEFETEDVNEVIDWIIKQSWSDGKVGMAGGSYNGFSQWAAVKNMHPALKTIVPSASVGFGIDFPMENNVFNTYMIRWLEYVSRSRYVDYDDSDTLKWQSLVNKMYTNGTAFKDLDSLNGNMNVFFQKWVQHPSFDTFWTSKIPYKRDFAKVNIPVLTFTGYYDDDQRGAFYYYNEHYKYNKNADHYLVIGPYDHYGAQGSIKNNLRGYTIDPAANIDHNTLSYEWFDYILKGKKKPEFLKGKVNYQVMGTNQWKSAANIDEISNKKLKLYLSRSKLQEVKPALDNTLQTISFTNRKDTLQNFDRYKIMDMAIDPAVLKDKLVFESDALQDPVEINGSFTGNLKVTINKKDIDVKIILYELTSKGEYIQLSSYLGRASYAKNKEKRQLLVPGKISEIPVNNTYFVSKKIEKGSKLIIVLGVNTSPFEQMNYGTGKDVSLETMADAKEPLEIKWYNDSYVEIPILRQ</sequence>
<keyword evidence="4" id="KW-1185">Reference proteome</keyword>
<accession>A0ABX9X1I7</accession>
<dbReference type="EMBL" id="RJTW01000008">
    <property type="protein sequence ID" value="ROH89241.1"/>
    <property type="molecule type" value="Genomic_DNA"/>
</dbReference>
<protein>
    <submittedName>
        <fullName evidence="3">CocE/NonD family hydrolase</fullName>
    </submittedName>
</protein>
<dbReference type="InterPro" id="IPR005674">
    <property type="entry name" value="CocE/Ser_esterase"/>
</dbReference>
<keyword evidence="1 3" id="KW-0378">Hydrolase</keyword>